<feature type="region of interest" description="Disordered" evidence="1">
    <location>
        <begin position="418"/>
        <end position="476"/>
    </location>
</feature>
<proteinExistence type="predicted"/>
<accession>A0A383WPH4</accession>
<dbReference type="Gene3D" id="3.40.50.150">
    <property type="entry name" value="Vaccinia Virus protein VP39"/>
    <property type="match status" value="1"/>
</dbReference>
<dbReference type="InterPro" id="IPR029063">
    <property type="entry name" value="SAM-dependent_MTases_sf"/>
</dbReference>
<keyword evidence="3" id="KW-1185">Reference proteome</keyword>
<dbReference type="GO" id="GO:0000136">
    <property type="term" value="C:mannan polymerase complex"/>
    <property type="evidence" value="ECO:0007669"/>
    <property type="project" value="TreeGrafter"/>
</dbReference>
<protein>
    <recommendedName>
        <fullName evidence="4">Methyltransferase FkbM domain-containing protein</fullName>
    </recommendedName>
</protein>
<dbReference type="SUPFAM" id="SSF53448">
    <property type="entry name" value="Nucleotide-diphospho-sugar transferases"/>
    <property type="match status" value="1"/>
</dbReference>
<feature type="region of interest" description="Disordered" evidence="1">
    <location>
        <begin position="867"/>
        <end position="894"/>
    </location>
</feature>
<dbReference type="InterPro" id="IPR007577">
    <property type="entry name" value="GlycoTrfase_DXD_sugar-bd_CS"/>
</dbReference>
<dbReference type="EMBL" id="FNXT01001364">
    <property type="protein sequence ID" value="SZX79360.1"/>
    <property type="molecule type" value="Genomic_DNA"/>
</dbReference>
<organism evidence="2 3">
    <name type="scientific">Tetradesmus obliquus</name>
    <name type="common">Green alga</name>
    <name type="synonym">Acutodesmus obliquus</name>
    <dbReference type="NCBI Taxonomy" id="3088"/>
    <lineage>
        <taxon>Eukaryota</taxon>
        <taxon>Viridiplantae</taxon>
        <taxon>Chlorophyta</taxon>
        <taxon>core chlorophytes</taxon>
        <taxon>Chlorophyceae</taxon>
        <taxon>CS clade</taxon>
        <taxon>Sphaeropleales</taxon>
        <taxon>Scenedesmaceae</taxon>
        <taxon>Tetradesmus</taxon>
    </lineage>
</organism>
<feature type="region of interest" description="Disordered" evidence="1">
    <location>
        <begin position="801"/>
        <end position="850"/>
    </location>
</feature>
<evidence type="ECO:0000313" key="2">
    <source>
        <dbReference type="EMBL" id="SZX79360.1"/>
    </source>
</evidence>
<dbReference type="GO" id="GO:0006487">
    <property type="term" value="P:protein N-linked glycosylation"/>
    <property type="evidence" value="ECO:0007669"/>
    <property type="project" value="TreeGrafter"/>
</dbReference>
<dbReference type="SUPFAM" id="SSF53335">
    <property type="entry name" value="S-adenosyl-L-methionine-dependent methyltransferases"/>
    <property type="match status" value="1"/>
</dbReference>
<feature type="compositionally biased region" description="Low complexity" evidence="1">
    <location>
        <begin position="422"/>
        <end position="475"/>
    </location>
</feature>
<dbReference type="AlphaFoldDB" id="A0A383WPH4"/>
<feature type="compositionally biased region" description="Low complexity" evidence="1">
    <location>
        <begin position="813"/>
        <end position="832"/>
    </location>
</feature>
<dbReference type="Proteomes" id="UP000256970">
    <property type="component" value="Unassembled WGS sequence"/>
</dbReference>
<feature type="compositionally biased region" description="Basic residues" evidence="1">
    <location>
        <begin position="911"/>
        <end position="921"/>
    </location>
</feature>
<dbReference type="PANTHER" id="PTHR31834:SF1">
    <property type="entry name" value="INITIATION-SPECIFIC ALPHA-1,6-MANNOSYLTRANSFERASE"/>
    <property type="match status" value="1"/>
</dbReference>
<dbReference type="InterPro" id="IPR029044">
    <property type="entry name" value="Nucleotide-diphossugar_trans"/>
</dbReference>
<sequence length="930" mass="97743">MIALLVLLQAVSCGMFFCVRLPFSNRPYVDYRDLISELDMEGPASSSSSSSSSIVAAASSSLSRQQQQLTAPKLIPRVIHQTYRSTRLPASAKQFMHSWQERNGEAWQVRLYSDEACLNFVRREFPEYFEAYMNLPKEVERADFFRYMVVLRLGGVYADIDVECRQPLDGVIQPADTLLVGWDAELADIAAAATQQYARQRQMATWFFAAAPGHPVLRELCDHIAHNVMTVFSNNTVRDTLERTGQGVWTDRVLRHALQHPAAKHDDPWKVRILPRVAFGVHPSGDDELGPHLPGVVVLHHFLGSWQWQGSWARGMPAHRKALQIMSPLLPKGWVRTSSGVHGEAEPVRASNVSHFPVSVNFVPPFTMMVNLVGSGDKQAGVDVSAAVTAHGAWQPAVAPYRKPAVVEALVGALSRHSSSHANSPVGAGSSSSSSGSGPAATDHAVAPAPAVTTAASVAAPSSSHSSSRSAAAAHQQPHRGVLVDIGAGHGFFSLAAAARGHRVIAFETAPGSLAAFKASIAYNGFGSLIELRNTVLGATPGKVCLQQQDELAGAAAAAAAADGSAATQQQQQQAGPASSAAGDSSELSTGTAGVFADASVPAADGSSSSSNGLGRPQQRLLLPEVVLRRRRGYPQLSEASETSSSSSAGCARPAQRMRLSDALANSTGVAVLRVSAHGHEGFIIEGALDLLKSPGKPDVVYIEFCPAAMRAAGYTQPQQLLQQLYELGYTDVAHAGRVCDKRWGNVTRGMRLQVTLSPSAHAMQQPTWCKLRPEQFQLLLDHADAAVPENVLFVLGHPNHQQGEAAEGPRASNSSGSGQESSGSNAGNGSKHSSREQVGSSHGVPAAAAAAPVTDKAAVQGVALGSSSRAGQQGSSVAAATGAAGSRQAAGSAARQVAAGKAAAAYQSVRSKHNLGRRVGMRGAGRDGR</sequence>
<dbReference type="Pfam" id="PF04488">
    <property type="entry name" value="Gly_transf_sug"/>
    <property type="match status" value="1"/>
</dbReference>
<feature type="region of interest" description="Disordered" evidence="1">
    <location>
        <begin position="906"/>
        <end position="930"/>
    </location>
</feature>
<dbReference type="GO" id="GO:0000009">
    <property type="term" value="F:alpha-1,6-mannosyltransferase activity"/>
    <property type="evidence" value="ECO:0007669"/>
    <property type="project" value="InterPro"/>
</dbReference>
<dbReference type="STRING" id="3088.A0A383WPH4"/>
<feature type="compositionally biased region" description="Low complexity" evidence="1">
    <location>
        <begin position="567"/>
        <end position="586"/>
    </location>
</feature>
<gene>
    <name evidence="2" type="ORF">BQ4739_LOCUS19639</name>
</gene>
<reference evidence="2 3" key="1">
    <citation type="submission" date="2016-10" db="EMBL/GenBank/DDBJ databases">
        <authorList>
            <person name="Cai Z."/>
        </authorList>
    </citation>
    <scope>NUCLEOTIDE SEQUENCE [LARGE SCALE GENOMIC DNA]</scope>
</reference>
<evidence type="ECO:0000256" key="1">
    <source>
        <dbReference type="SAM" id="MobiDB-lite"/>
    </source>
</evidence>
<evidence type="ECO:0008006" key="4">
    <source>
        <dbReference type="Google" id="ProtNLM"/>
    </source>
</evidence>
<dbReference type="InterPro" id="IPR039367">
    <property type="entry name" value="Och1-like"/>
</dbReference>
<dbReference type="Gene3D" id="3.90.550.20">
    <property type="match status" value="1"/>
</dbReference>
<dbReference type="PANTHER" id="PTHR31834">
    <property type="entry name" value="INITIATION-SPECIFIC ALPHA-1,6-MANNOSYLTRANSFERASE"/>
    <property type="match status" value="1"/>
</dbReference>
<feature type="region of interest" description="Disordered" evidence="1">
    <location>
        <begin position="567"/>
        <end position="590"/>
    </location>
</feature>
<name>A0A383WPH4_TETOB</name>
<evidence type="ECO:0000313" key="3">
    <source>
        <dbReference type="Proteomes" id="UP000256970"/>
    </source>
</evidence>